<dbReference type="InterPro" id="IPR001387">
    <property type="entry name" value="Cro/C1-type_HTH"/>
</dbReference>
<evidence type="ECO:0000313" key="3">
    <source>
        <dbReference type="Proteomes" id="UP000095210"/>
    </source>
</evidence>
<protein>
    <submittedName>
        <fullName evidence="2">Transcriptional regulator</fullName>
    </submittedName>
</protein>
<dbReference type="GO" id="GO:0003677">
    <property type="term" value="F:DNA binding"/>
    <property type="evidence" value="ECO:0007669"/>
    <property type="project" value="InterPro"/>
</dbReference>
<dbReference type="InterPro" id="IPR010982">
    <property type="entry name" value="Lambda_DNA-bd_dom_sf"/>
</dbReference>
<evidence type="ECO:0000259" key="1">
    <source>
        <dbReference type="PROSITE" id="PS50943"/>
    </source>
</evidence>
<dbReference type="InterPro" id="IPR011990">
    <property type="entry name" value="TPR-like_helical_dom_sf"/>
</dbReference>
<dbReference type="EMBL" id="CP014859">
    <property type="protein sequence ID" value="AOS64716.1"/>
    <property type="molecule type" value="Genomic_DNA"/>
</dbReference>
<feature type="domain" description="HTH cro/C1-type" evidence="1">
    <location>
        <begin position="36"/>
        <end position="83"/>
    </location>
</feature>
<dbReference type="PROSITE" id="PS50943">
    <property type="entry name" value="HTH_CROC1"/>
    <property type="match status" value="1"/>
</dbReference>
<dbReference type="Pfam" id="PF01381">
    <property type="entry name" value="HTH_3"/>
    <property type="match status" value="1"/>
</dbReference>
<sequence>MCKPIPPGFFDDPGMRTALAHYDFGAVFLAVRSHTGMSQLELADLLGLSQSRVSAVERGERRLTHVKLAARMATALRIPAQRFGFPSRPDELDNAHVKEASWLERRDFLNLVTAAALGSNLHPEISRLGELLPWSTEPVPRSRIGAADVDAIEAMTDGFRRLDLAHGGGFCRAAAIAQLQQVRRLRDAICSPAVQTRLVVATAELASTAGWMAYDVDDHNTARRLWAFALAEAQHSANHPRAADLAVGLLLDMAHQALHLQRPDEALRLTQLASATASNRQFPVNVITEGYISTVLGWCRASLDEPQAAVRAISQSQELYGRTEPGAVPPWASFVTDAEITAQQGHALYLLSLNRPEFAAEAADQLTFAVDEYSADHERSRAMVLAPLACTHFRNGDLTAAVATGHQAVSAIAELSSTRGRARLRVLDAVAAPFAPAPEIIELRQRIHSFLHSAA</sequence>
<evidence type="ECO:0000313" key="2">
    <source>
        <dbReference type="EMBL" id="AOS64716.1"/>
    </source>
</evidence>
<reference evidence="3" key="1">
    <citation type="submission" date="2016-03" db="EMBL/GenBank/DDBJ databases">
        <title>Complete genome sequence of the type strain Actinoalloteichus hymeniacidonis DSM 45092.</title>
        <authorList>
            <person name="Schaffert L."/>
            <person name="Albersmeier A."/>
            <person name="Winkler A."/>
            <person name="Kalinowski J."/>
            <person name="Zotchev S."/>
            <person name="Ruckert C."/>
        </authorList>
    </citation>
    <scope>NUCLEOTIDE SEQUENCE [LARGE SCALE GENOMIC DNA]</scope>
    <source>
        <strain evidence="3">HPA177(T) (DSM 45092(T))</strain>
    </source>
</reference>
<dbReference type="Gene3D" id="1.10.260.40">
    <property type="entry name" value="lambda repressor-like DNA-binding domains"/>
    <property type="match status" value="1"/>
</dbReference>
<dbReference type="SUPFAM" id="SSF47413">
    <property type="entry name" value="lambda repressor-like DNA-binding domains"/>
    <property type="match status" value="1"/>
</dbReference>
<dbReference type="Gene3D" id="1.25.40.10">
    <property type="entry name" value="Tetratricopeptide repeat domain"/>
    <property type="match status" value="1"/>
</dbReference>
<accession>A0AAC9HTN0</accession>
<proteinExistence type="predicted"/>
<dbReference type="CDD" id="cd00093">
    <property type="entry name" value="HTH_XRE"/>
    <property type="match status" value="1"/>
</dbReference>
<dbReference type="AlphaFoldDB" id="A0AAC9HTN0"/>
<keyword evidence="3" id="KW-1185">Reference proteome</keyword>
<gene>
    <name evidence="2" type="ORF">TL08_19625</name>
</gene>
<organism evidence="2 3">
    <name type="scientific">Actinoalloteichus hymeniacidonis</name>
    <dbReference type="NCBI Taxonomy" id="340345"/>
    <lineage>
        <taxon>Bacteria</taxon>
        <taxon>Bacillati</taxon>
        <taxon>Actinomycetota</taxon>
        <taxon>Actinomycetes</taxon>
        <taxon>Pseudonocardiales</taxon>
        <taxon>Pseudonocardiaceae</taxon>
        <taxon>Actinoalloteichus</taxon>
    </lineage>
</organism>
<dbReference type="Proteomes" id="UP000095210">
    <property type="component" value="Chromosome"/>
</dbReference>
<dbReference type="SMART" id="SM00530">
    <property type="entry name" value="HTH_XRE"/>
    <property type="match status" value="1"/>
</dbReference>
<dbReference type="KEGG" id="ahm:TL08_19625"/>
<name>A0AAC9HTN0_9PSEU</name>